<dbReference type="OrthoDB" id="93990at2759"/>
<organism evidence="2 3">
    <name type="scientific">Brachionus calyciflorus</name>
    <dbReference type="NCBI Taxonomy" id="104777"/>
    <lineage>
        <taxon>Eukaryota</taxon>
        <taxon>Metazoa</taxon>
        <taxon>Spiralia</taxon>
        <taxon>Gnathifera</taxon>
        <taxon>Rotifera</taxon>
        <taxon>Eurotatoria</taxon>
        <taxon>Monogononta</taxon>
        <taxon>Pseudotrocha</taxon>
        <taxon>Ploima</taxon>
        <taxon>Brachionidae</taxon>
        <taxon>Brachionus</taxon>
    </lineage>
</organism>
<accession>A0A813TG15</accession>
<evidence type="ECO:0000313" key="2">
    <source>
        <dbReference type="EMBL" id="CAF0812115.1"/>
    </source>
</evidence>
<feature type="domain" description="MULE transposase" evidence="1">
    <location>
        <begin position="81"/>
        <end position="173"/>
    </location>
</feature>
<gene>
    <name evidence="2" type="ORF">OXX778_LOCUS7030</name>
</gene>
<dbReference type="EMBL" id="CAJNOC010000871">
    <property type="protein sequence ID" value="CAF0812115.1"/>
    <property type="molecule type" value="Genomic_DNA"/>
</dbReference>
<sequence>MNRRPKNIINYKTTRTYRKRIALEESKEEPIVIKKSKSTLLNDSLDDIDDDLKVKDTQVTFSMSIKNGPGDLAKSGAPEMWCIDGKFDISPSLFKQLFTINVLLNGRNLPLLYAFLVDKSEKTYRRLFNFIKEFVYCDFEYIFCDFEKGILNAVEFFFSKSQISGCWFHLASNLYKHIQQNGLVSTYRNHSESLLRKCFQYIKLLAFIPPKDVIFGFEMIKQMSPSKLIPILDYFEKYYIGVPVKNDSTKRVIPLFQIKYWNLYKRICKELTRTNNNIEAWHKSLSQDIESHPTIFKLLKHLRREQRMTEQLFDEIKSGRIFQRSKKEVKKDQNIKLHLENYNKENLVEFFDKLILILKDKKDKNSIKGKVEEEEISD</sequence>
<dbReference type="Proteomes" id="UP000663879">
    <property type="component" value="Unassembled WGS sequence"/>
</dbReference>
<dbReference type="Pfam" id="PF10551">
    <property type="entry name" value="MULE"/>
    <property type="match status" value="1"/>
</dbReference>
<evidence type="ECO:0000259" key="1">
    <source>
        <dbReference type="Pfam" id="PF10551"/>
    </source>
</evidence>
<protein>
    <recommendedName>
        <fullName evidence="1">MULE transposase domain-containing protein</fullName>
    </recommendedName>
</protein>
<dbReference type="PANTHER" id="PTHR47160:SF5">
    <property type="entry name" value="MULE TRANSPOSASE DOMAIN-CONTAINING PROTEIN"/>
    <property type="match status" value="1"/>
</dbReference>
<dbReference type="AlphaFoldDB" id="A0A813TG15"/>
<dbReference type="PANTHER" id="PTHR47160">
    <property type="entry name" value="PUTATIVE-RELATED"/>
    <property type="match status" value="1"/>
</dbReference>
<evidence type="ECO:0000313" key="3">
    <source>
        <dbReference type="Proteomes" id="UP000663879"/>
    </source>
</evidence>
<reference evidence="2" key="1">
    <citation type="submission" date="2021-02" db="EMBL/GenBank/DDBJ databases">
        <authorList>
            <person name="Nowell W R."/>
        </authorList>
    </citation>
    <scope>NUCLEOTIDE SEQUENCE</scope>
    <source>
        <strain evidence="2">Ploen Becks lab</strain>
    </source>
</reference>
<keyword evidence="3" id="KW-1185">Reference proteome</keyword>
<proteinExistence type="predicted"/>
<name>A0A813TG15_9BILA</name>
<comment type="caution">
    <text evidence="2">The sequence shown here is derived from an EMBL/GenBank/DDBJ whole genome shotgun (WGS) entry which is preliminary data.</text>
</comment>
<dbReference type="InterPro" id="IPR018289">
    <property type="entry name" value="MULE_transposase_dom"/>
</dbReference>